<gene>
    <name evidence="9" type="ORF">SAMN06269185_1621</name>
</gene>
<evidence type="ECO:0000256" key="4">
    <source>
        <dbReference type="ARBA" id="ARBA00022679"/>
    </source>
</evidence>
<dbReference type="OrthoDB" id="45790at2157"/>
<comment type="similarity">
    <text evidence="1">Belongs to the N(4)/N(6)-methyltransferase family.</text>
</comment>
<dbReference type="GO" id="GO:0009007">
    <property type="term" value="F:site-specific DNA-methyltransferase (adenine-specific) activity"/>
    <property type="evidence" value="ECO:0007669"/>
    <property type="project" value="UniProtKB-EC"/>
</dbReference>
<dbReference type="InterPro" id="IPR002052">
    <property type="entry name" value="DNA_methylase_N6_adenine_CS"/>
</dbReference>
<feature type="domain" description="Type II methyltransferase M.Eco57I C-terminal" evidence="8">
    <location>
        <begin position="428"/>
        <end position="706"/>
    </location>
</feature>
<sequence>MSRSGTVEQVISDVAESIEDDVESVDGFDEWVEAHGLGRTDSAEEIVARQAAFHVSLVSTLHESYRNEGVELPSLDAENYRESVSEARAETRDESFEPYFLSEVADLFSKDDLSRLIETREQFLSADDPAESIGHVHESLVPRKDRHKLGQFRTPPVISDLMAKWVVRDGSDLVLDPGIGAAALSTSAYAAKKRRENESELDEMFGVDVSELSVLMGTTALRLSNGGGSPNLQTHDFIDLQPDEVDKVDAVISNPPYTRHHEFDEDVKAEMNRQMENEADRSISTLSPLYAYFYIHATQFLANDGRATFITPSEFLETKYGEDLKAFLLDNFHIRGFVLYDREADSQFDEALTTSFISFLERKTADEDDDEELTKFVRVDEWPGQDAVLDAVDDGTEGETDWGFVNTVRQSDLEPEDKWDDLLDPLDIGDDEQLVPFSEIGEVNRGIATGKNDYFCLSEDELSGSAGEYKWDIEDRWLSPLIRNARAVPNFDYREEDWERQRNEGEEVWILYHLDELEWVPQLHPDSDDGEDSQNARISDFGAASEEDEEDLPSIVEYLKYGMEELEVHDGYLASNREPWYVFDRRDPAPILYTYMSRSRGRFVRNRTDARNLTNLHCVYLDVELAEKEIDALLAYLNSPFADEIVKRHGRTYSTGMDKVEPNELEGVPVIDPRTLDSETVDRLAGLFDDLCEASRNGGEEEVLDQLTAALDDILDV</sequence>
<accession>A0A285NS83</accession>
<dbReference type="GO" id="GO:0003676">
    <property type="term" value="F:nucleic acid binding"/>
    <property type="evidence" value="ECO:0007669"/>
    <property type="project" value="InterPro"/>
</dbReference>
<dbReference type="GO" id="GO:0006304">
    <property type="term" value="P:DNA modification"/>
    <property type="evidence" value="ECO:0007669"/>
    <property type="project" value="InterPro"/>
</dbReference>
<dbReference type="InterPro" id="IPR050953">
    <property type="entry name" value="N4_N6_ade-DNA_methylase"/>
</dbReference>
<dbReference type="Gene3D" id="3.40.50.12420">
    <property type="match status" value="1"/>
</dbReference>
<dbReference type="Pfam" id="PF22837">
    <property type="entry name" value="M_Eco57I_C"/>
    <property type="match status" value="1"/>
</dbReference>
<evidence type="ECO:0000259" key="8">
    <source>
        <dbReference type="Pfam" id="PF22837"/>
    </source>
</evidence>
<organism evidence="9 10">
    <name type="scientific">Natronoarchaeum philippinense</name>
    <dbReference type="NCBI Taxonomy" id="558529"/>
    <lineage>
        <taxon>Archaea</taxon>
        <taxon>Methanobacteriati</taxon>
        <taxon>Methanobacteriota</taxon>
        <taxon>Stenosarchaea group</taxon>
        <taxon>Halobacteria</taxon>
        <taxon>Halobacteriales</taxon>
        <taxon>Natronoarchaeaceae</taxon>
    </lineage>
</organism>
<evidence type="ECO:0000256" key="5">
    <source>
        <dbReference type="ARBA" id="ARBA00022691"/>
    </source>
</evidence>
<evidence type="ECO:0000259" key="7">
    <source>
        <dbReference type="Pfam" id="PF07669"/>
    </source>
</evidence>
<dbReference type="PANTHER" id="PTHR33841:SF5">
    <property type="entry name" value="DNA METHYLASE (MODIFICATION METHYLASE) (METHYLTRANSFERASE)-RELATED"/>
    <property type="match status" value="1"/>
</dbReference>
<dbReference type="InterPro" id="IPR011639">
    <property type="entry name" value="MethylTrfase_TaqI-like_dom"/>
</dbReference>
<comment type="catalytic activity">
    <reaction evidence="6">
        <text>a 2'-deoxyadenosine in DNA + S-adenosyl-L-methionine = an N(6)-methyl-2'-deoxyadenosine in DNA + S-adenosyl-L-homocysteine + H(+)</text>
        <dbReference type="Rhea" id="RHEA:15197"/>
        <dbReference type="Rhea" id="RHEA-COMP:12418"/>
        <dbReference type="Rhea" id="RHEA-COMP:12419"/>
        <dbReference type="ChEBI" id="CHEBI:15378"/>
        <dbReference type="ChEBI" id="CHEBI:57856"/>
        <dbReference type="ChEBI" id="CHEBI:59789"/>
        <dbReference type="ChEBI" id="CHEBI:90615"/>
        <dbReference type="ChEBI" id="CHEBI:90616"/>
        <dbReference type="EC" id="2.1.1.72"/>
    </reaction>
</comment>
<proteinExistence type="inferred from homology"/>
<evidence type="ECO:0000256" key="2">
    <source>
        <dbReference type="ARBA" id="ARBA00011900"/>
    </source>
</evidence>
<evidence type="ECO:0000313" key="9">
    <source>
        <dbReference type="EMBL" id="SNZ12329.1"/>
    </source>
</evidence>
<dbReference type="InterPro" id="IPR029063">
    <property type="entry name" value="SAM-dependent_MTases_sf"/>
</dbReference>
<reference evidence="9 10" key="1">
    <citation type="submission" date="2017-09" db="EMBL/GenBank/DDBJ databases">
        <authorList>
            <person name="Ehlers B."/>
            <person name="Leendertz F.H."/>
        </authorList>
    </citation>
    <scope>NUCLEOTIDE SEQUENCE [LARGE SCALE GENOMIC DNA]</scope>
    <source>
        <strain evidence="9 10">DSM 27208</strain>
    </source>
</reference>
<keyword evidence="3 9" id="KW-0489">Methyltransferase</keyword>
<dbReference type="PRINTS" id="PR00507">
    <property type="entry name" value="N12N6MTFRASE"/>
</dbReference>
<keyword evidence="10" id="KW-1185">Reference proteome</keyword>
<dbReference type="CDD" id="cd02440">
    <property type="entry name" value="AdoMet_MTases"/>
    <property type="match status" value="1"/>
</dbReference>
<dbReference type="EMBL" id="OBEJ01000002">
    <property type="protein sequence ID" value="SNZ12329.1"/>
    <property type="molecule type" value="Genomic_DNA"/>
</dbReference>
<dbReference type="SUPFAM" id="SSF53335">
    <property type="entry name" value="S-adenosyl-L-methionine-dependent methyltransferases"/>
    <property type="match status" value="1"/>
</dbReference>
<evidence type="ECO:0000313" key="10">
    <source>
        <dbReference type="Proteomes" id="UP000219453"/>
    </source>
</evidence>
<name>A0A285NS83_NATPI</name>
<evidence type="ECO:0000256" key="6">
    <source>
        <dbReference type="ARBA" id="ARBA00047942"/>
    </source>
</evidence>
<dbReference type="Pfam" id="PF07669">
    <property type="entry name" value="Eco57I"/>
    <property type="match status" value="1"/>
</dbReference>
<dbReference type="EC" id="2.1.1.72" evidence="2"/>
<dbReference type="GO" id="GO:0032259">
    <property type="term" value="P:methylation"/>
    <property type="evidence" value="ECO:0007669"/>
    <property type="project" value="UniProtKB-KW"/>
</dbReference>
<evidence type="ECO:0000256" key="3">
    <source>
        <dbReference type="ARBA" id="ARBA00022603"/>
    </source>
</evidence>
<evidence type="ECO:0000256" key="1">
    <source>
        <dbReference type="ARBA" id="ARBA00006594"/>
    </source>
</evidence>
<dbReference type="PROSITE" id="PS00092">
    <property type="entry name" value="N6_MTASE"/>
    <property type="match status" value="1"/>
</dbReference>
<dbReference type="PANTHER" id="PTHR33841">
    <property type="entry name" value="DNA METHYLTRANSFERASE YEEA-RELATED"/>
    <property type="match status" value="1"/>
</dbReference>
<dbReference type="AlphaFoldDB" id="A0A285NS83"/>
<protein>
    <recommendedName>
        <fullName evidence="2">site-specific DNA-methyltransferase (adenine-specific)</fullName>
        <ecNumber evidence="2">2.1.1.72</ecNumber>
    </recommendedName>
</protein>
<keyword evidence="4" id="KW-0808">Transferase</keyword>
<dbReference type="Proteomes" id="UP000219453">
    <property type="component" value="Unassembled WGS sequence"/>
</dbReference>
<dbReference type="InterPro" id="IPR054520">
    <property type="entry name" value="M_Eco57I_C"/>
</dbReference>
<feature type="domain" description="Type II methyltransferase M.TaqI-like" evidence="7">
    <location>
        <begin position="235"/>
        <end position="340"/>
    </location>
</feature>
<keyword evidence="5" id="KW-0949">S-adenosyl-L-methionine</keyword>
<dbReference type="RefSeq" id="WP_097008577.1">
    <property type="nucleotide sequence ID" value="NZ_OBEJ01000002.1"/>
</dbReference>